<comment type="catalytic activity">
    <reaction evidence="10">
        <text>L-cysteine + L-glutamate + ATP = gamma-L-glutamyl-L-cysteine + ADP + phosphate + H(+)</text>
        <dbReference type="Rhea" id="RHEA:13285"/>
        <dbReference type="ChEBI" id="CHEBI:15378"/>
        <dbReference type="ChEBI" id="CHEBI:29985"/>
        <dbReference type="ChEBI" id="CHEBI:30616"/>
        <dbReference type="ChEBI" id="CHEBI:35235"/>
        <dbReference type="ChEBI" id="CHEBI:43474"/>
        <dbReference type="ChEBI" id="CHEBI:58173"/>
        <dbReference type="ChEBI" id="CHEBI:456216"/>
        <dbReference type="EC" id="6.3.2.2"/>
    </reaction>
</comment>
<accession>A0AA40CR23</accession>
<evidence type="ECO:0000256" key="3">
    <source>
        <dbReference type="ARBA" id="ARBA00012220"/>
    </source>
</evidence>
<reference evidence="11" key="1">
    <citation type="submission" date="2023-06" db="EMBL/GenBank/DDBJ databases">
        <title>Multi-omics analyses reveal the molecular pathogenesis toolkit of Lasiodiplodia hormozganensis, a cross-kingdom pathogen.</title>
        <authorList>
            <person name="Felix C."/>
            <person name="Meneses R."/>
            <person name="Goncalves M.F.M."/>
            <person name="Tilleman L."/>
            <person name="Duarte A.S."/>
            <person name="Jorrin-Novo J.V."/>
            <person name="Van De Peer Y."/>
            <person name="Deforce D."/>
            <person name="Van Nieuwerburgh F."/>
            <person name="Esteves A.C."/>
            <person name="Alves A."/>
        </authorList>
    </citation>
    <scope>NUCLEOTIDE SEQUENCE</scope>
    <source>
        <strain evidence="11">CBS 339.90</strain>
    </source>
</reference>
<sequence>EGEKGWGLEGLRVDEGVVARLVAGGVEEGVARYYAGALGRPLFVFPRAFADALCAGGEEEGRGGGGKVPPNANFEAMHKAFFPHVKLKHPTAEGEGWRVEFRPMDVQLSDFENAAYVVFVVLAARAVERFGVDWRVPLGKVWENFDRAHPRDAVRWQRFWWRVGDGGSDRVNGVERKRPNVALLTVDEIINGCQSFKGILALVEDYMTEEGFSLEEQEQMRPYLDLISGRASGRIRTAARFIRDFVMQHPEYARDSQISEGICVDLLREIRRMVDGKRGNTMFT</sequence>
<dbReference type="Pfam" id="PF03074">
    <property type="entry name" value="GCS"/>
    <property type="match status" value="1"/>
</dbReference>
<dbReference type="InterPro" id="IPR004308">
    <property type="entry name" value="GCS"/>
</dbReference>
<dbReference type="SUPFAM" id="SSF55931">
    <property type="entry name" value="Glutamine synthetase/guanido kinase"/>
    <property type="match status" value="1"/>
</dbReference>
<comment type="similarity">
    <text evidence="2 10">Belongs to the glutamate--cysteine ligase type 3 family.</text>
</comment>
<dbReference type="EC" id="6.3.2.2" evidence="3 10"/>
<evidence type="ECO:0000256" key="2">
    <source>
        <dbReference type="ARBA" id="ARBA00008100"/>
    </source>
</evidence>
<evidence type="ECO:0000256" key="10">
    <source>
        <dbReference type="RuleBase" id="RU367135"/>
    </source>
</evidence>
<comment type="caution">
    <text evidence="11">The sequence shown here is derived from an EMBL/GenBank/DDBJ whole genome shotgun (WGS) entry which is preliminary data.</text>
</comment>
<keyword evidence="5 10" id="KW-0317">Glutathione biosynthesis</keyword>
<evidence type="ECO:0000256" key="7">
    <source>
        <dbReference type="ARBA" id="ARBA00022840"/>
    </source>
</evidence>
<evidence type="ECO:0000256" key="5">
    <source>
        <dbReference type="ARBA" id="ARBA00022684"/>
    </source>
</evidence>
<gene>
    <name evidence="11" type="primary">gcs1_1</name>
    <name evidence="11" type="ORF">DIS24_g7635</name>
</gene>
<name>A0AA40CR23_9PEZI</name>
<evidence type="ECO:0000256" key="9">
    <source>
        <dbReference type="ARBA" id="ARBA00032122"/>
    </source>
</evidence>
<evidence type="ECO:0000256" key="1">
    <source>
        <dbReference type="ARBA" id="ARBA00005006"/>
    </source>
</evidence>
<feature type="non-terminal residue" evidence="11">
    <location>
        <position position="1"/>
    </location>
</feature>
<proteinExistence type="inferred from homology"/>
<evidence type="ECO:0000256" key="6">
    <source>
        <dbReference type="ARBA" id="ARBA00022741"/>
    </source>
</evidence>
<keyword evidence="12" id="KW-1185">Reference proteome</keyword>
<evidence type="ECO:0000256" key="4">
    <source>
        <dbReference type="ARBA" id="ARBA00022598"/>
    </source>
</evidence>
<dbReference type="GO" id="GO:0004357">
    <property type="term" value="F:glutamate-cysteine ligase activity"/>
    <property type="evidence" value="ECO:0007669"/>
    <property type="project" value="UniProtKB-UniRule"/>
</dbReference>
<keyword evidence="7 10" id="KW-0067">ATP-binding</keyword>
<dbReference type="Gene3D" id="3.30.590.50">
    <property type="match status" value="1"/>
</dbReference>
<evidence type="ECO:0000313" key="11">
    <source>
        <dbReference type="EMBL" id="KAK0647542.1"/>
    </source>
</evidence>
<dbReference type="InterPro" id="IPR014746">
    <property type="entry name" value="Gln_synth/guanido_kin_cat_dom"/>
</dbReference>
<dbReference type="GO" id="GO:0006750">
    <property type="term" value="P:glutathione biosynthetic process"/>
    <property type="evidence" value="ECO:0007669"/>
    <property type="project" value="UniProtKB-UniRule"/>
</dbReference>
<dbReference type="PANTHER" id="PTHR11164">
    <property type="entry name" value="GLUTAMATE CYSTEINE LIGASE"/>
    <property type="match status" value="1"/>
</dbReference>
<keyword evidence="6 10" id="KW-0547">Nucleotide-binding</keyword>
<dbReference type="GO" id="GO:0005524">
    <property type="term" value="F:ATP binding"/>
    <property type="evidence" value="ECO:0007669"/>
    <property type="project" value="UniProtKB-UniRule"/>
</dbReference>
<dbReference type="PANTHER" id="PTHR11164:SF0">
    <property type="entry name" value="GLUTAMATE--CYSTEINE LIGASE CATALYTIC SUBUNIT"/>
    <property type="match status" value="1"/>
</dbReference>
<evidence type="ECO:0000256" key="8">
    <source>
        <dbReference type="ARBA" id="ARBA00030585"/>
    </source>
</evidence>
<dbReference type="GO" id="GO:0017109">
    <property type="term" value="C:glutamate-cysteine ligase complex"/>
    <property type="evidence" value="ECO:0007669"/>
    <property type="project" value="TreeGrafter"/>
</dbReference>
<protein>
    <recommendedName>
        <fullName evidence="3 10">Glutamate--cysteine ligase</fullName>
        <ecNumber evidence="3 10">6.3.2.2</ecNumber>
    </recommendedName>
    <alternativeName>
        <fullName evidence="9 10">Gamma-ECS</fullName>
    </alternativeName>
    <alternativeName>
        <fullName evidence="8 10">Gamma-glutamylcysteine synthetase</fullName>
    </alternativeName>
</protein>
<dbReference type="EMBL" id="JAUJDW010000048">
    <property type="protein sequence ID" value="KAK0647542.1"/>
    <property type="molecule type" value="Genomic_DNA"/>
</dbReference>
<dbReference type="Proteomes" id="UP001175001">
    <property type="component" value="Unassembled WGS sequence"/>
</dbReference>
<dbReference type="AlphaFoldDB" id="A0AA40CR23"/>
<comment type="pathway">
    <text evidence="1 10">Sulfur metabolism; glutathione biosynthesis; glutathione from L-cysteine and L-glutamate: step 1/2.</text>
</comment>
<keyword evidence="4 10" id="KW-0436">Ligase</keyword>
<organism evidence="11 12">
    <name type="scientific">Lasiodiplodia hormozganensis</name>
    <dbReference type="NCBI Taxonomy" id="869390"/>
    <lineage>
        <taxon>Eukaryota</taxon>
        <taxon>Fungi</taxon>
        <taxon>Dikarya</taxon>
        <taxon>Ascomycota</taxon>
        <taxon>Pezizomycotina</taxon>
        <taxon>Dothideomycetes</taxon>
        <taxon>Dothideomycetes incertae sedis</taxon>
        <taxon>Botryosphaeriales</taxon>
        <taxon>Botryosphaeriaceae</taxon>
        <taxon>Lasiodiplodia</taxon>
    </lineage>
</organism>
<dbReference type="Gene3D" id="1.10.8.960">
    <property type="match status" value="1"/>
</dbReference>
<evidence type="ECO:0000313" key="12">
    <source>
        <dbReference type="Proteomes" id="UP001175001"/>
    </source>
</evidence>